<protein>
    <submittedName>
        <fullName evidence="3">Uncharacterized protein</fullName>
    </submittedName>
</protein>
<dbReference type="EMBL" id="JAEUAK010000001">
    <property type="protein sequence ID" value="MBW9050973.1"/>
    <property type="molecule type" value="Genomic_DNA"/>
</dbReference>
<organism evidence="3 4">
    <name type="scientific">Rhizobium mesosinicum</name>
    <dbReference type="NCBI Taxonomy" id="335017"/>
    <lineage>
        <taxon>Bacteria</taxon>
        <taxon>Pseudomonadati</taxon>
        <taxon>Pseudomonadota</taxon>
        <taxon>Alphaproteobacteria</taxon>
        <taxon>Hyphomicrobiales</taxon>
        <taxon>Rhizobiaceae</taxon>
        <taxon>Rhizobium/Agrobacterium group</taxon>
        <taxon>Rhizobium</taxon>
    </lineage>
</organism>
<proteinExistence type="predicted"/>
<evidence type="ECO:0000256" key="1">
    <source>
        <dbReference type="SAM" id="MobiDB-lite"/>
    </source>
</evidence>
<evidence type="ECO:0000313" key="4">
    <source>
        <dbReference type="Proteomes" id="UP000717752"/>
    </source>
</evidence>
<name>A0ABS7GLT6_9HYPH</name>
<sequence length="73" mass="7585">MSPVTEILIGLSAVSILIVAFAVFLSWNPPWWAQFRFPGRSVRGQAEGGIEVSFDLNDGGDDGCDGGGDGGGD</sequence>
<evidence type="ECO:0000256" key="2">
    <source>
        <dbReference type="SAM" id="Phobius"/>
    </source>
</evidence>
<feature type="transmembrane region" description="Helical" evidence="2">
    <location>
        <begin position="7"/>
        <end position="27"/>
    </location>
</feature>
<reference evidence="3 4" key="1">
    <citation type="journal article" date="2021" name="MBio">
        <title>Poor Competitiveness of Bradyrhizobium in Pigeon Pea Root Colonization in Indian Soils.</title>
        <authorList>
            <person name="Chalasani D."/>
            <person name="Basu A."/>
            <person name="Pullabhotla S.V.S.R.N."/>
            <person name="Jorrin B."/>
            <person name="Neal A.L."/>
            <person name="Poole P.S."/>
            <person name="Podile A.R."/>
            <person name="Tkacz A."/>
        </authorList>
    </citation>
    <scope>NUCLEOTIDE SEQUENCE [LARGE SCALE GENOMIC DNA]</scope>
    <source>
        <strain evidence="3 4">HU56</strain>
    </source>
</reference>
<comment type="caution">
    <text evidence="3">The sequence shown here is derived from an EMBL/GenBank/DDBJ whole genome shotgun (WGS) entry which is preliminary data.</text>
</comment>
<feature type="region of interest" description="Disordered" evidence="1">
    <location>
        <begin position="52"/>
        <end position="73"/>
    </location>
</feature>
<dbReference type="RefSeq" id="WP_220332522.1">
    <property type="nucleotide sequence ID" value="NZ_JAEUAK010000001.1"/>
</dbReference>
<keyword evidence="4" id="KW-1185">Reference proteome</keyword>
<dbReference type="Proteomes" id="UP000717752">
    <property type="component" value="Unassembled WGS sequence"/>
</dbReference>
<keyword evidence="2" id="KW-1133">Transmembrane helix</keyword>
<keyword evidence="2" id="KW-0472">Membrane</keyword>
<keyword evidence="2" id="KW-0812">Transmembrane</keyword>
<evidence type="ECO:0000313" key="3">
    <source>
        <dbReference type="EMBL" id="MBW9050973.1"/>
    </source>
</evidence>
<gene>
    <name evidence="3" type="ORF">JNB85_00950</name>
</gene>
<accession>A0ABS7GLT6</accession>